<name>D8UF84_VOLCA</name>
<evidence type="ECO:0000313" key="1">
    <source>
        <dbReference type="EMBL" id="EFJ41671.1"/>
    </source>
</evidence>
<dbReference type="STRING" id="3068.D8UF84"/>
<proteinExistence type="predicted"/>
<dbReference type="RefSeq" id="XP_002957327.1">
    <property type="nucleotide sequence ID" value="XM_002957281.1"/>
</dbReference>
<dbReference type="Pfam" id="PF14223">
    <property type="entry name" value="Retrotran_gag_2"/>
    <property type="match status" value="1"/>
</dbReference>
<dbReference type="AlphaFoldDB" id="D8UF84"/>
<dbReference type="KEGG" id="vcn:VOLCADRAFT_68055"/>
<evidence type="ECO:0008006" key="3">
    <source>
        <dbReference type="Google" id="ProtNLM"/>
    </source>
</evidence>
<gene>
    <name evidence="1" type="ORF">VOLCADRAFT_68055</name>
</gene>
<protein>
    <recommendedName>
        <fullName evidence="3">Retrotransposon gag domain-containing protein</fullName>
    </recommendedName>
</protein>
<dbReference type="EMBL" id="GL378392">
    <property type="protein sequence ID" value="EFJ41671.1"/>
    <property type="molecule type" value="Genomic_DNA"/>
</dbReference>
<keyword evidence="2" id="KW-1185">Reference proteome</keyword>
<organism evidence="2">
    <name type="scientific">Volvox carteri f. nagariensis</name>
    <dbReference type="NCBI Taxonomy" id="3068"/>
    <lineage>
        <taxon>Eukaryota</taxon>
        <taxon>Viridiplantae</taxon>
        <taxon>Chlorophyta</taxon>
        <taxon>core chlorophytes</taxon>
        <taxon>Chlorophyceae</taxon>
        <taxon>CS clade</taxon>
        <taxon>Chlamydomonadales</taxon>
        <taxon>Volvocaceae</taxon>
        <taxon>Volvox</taxon>
    </lineage>
</organism>
<dbReference type="Proteomes" id="UP000001058">
    <property type="component" value="Unassembled WGS sequence"/>
</dbReference>
<dbReference type="OrthoDB" id="1729427at2759"/>
<dbReference type="InParanoid" id="D8UF84"/>
<accession>D8UF84</accession>
<sequence>MELGLEQSLLAEPCNEEQIRQSRKVINLLIKNVKDHHLPMVTGAANAKKAWDALGSMFAANNNARKVSLRQEFSRFKMVDGEPLPMYFARARQLQTDLLGVGHVINDSELA</sequence>
<reference evidence="1 2" key="1">
    <citation type="journal article" date="2010" name="Science">
        <title>Genomic analysis of organismal complexity in the multicellular green alga Volvox carteri.</title>
        <authorList>
            <person name="Prochnik S.E."/>
            <person name="Umen J."/>
            <person name="Nedelcu A.M."/>
            <person name="Hallmann A."/>
            <person name="Miller S.M."/>
            <person name="Nishii I."/>
            <person name="Ferris P."/>
            <person name="Kuo A."/>
            <person name="Mitros T."/>
            <person name="Fritz-Laylin L.K."/>
            <person name="Hellsten U."/>
            <person name="Chapman J."/>
            <person name="Simakov O."/>
            <person name="Rensing S.A."/>
            <person name="Terry A."/>
            <person name="Pangilinan J."/>
            <person name="Kapitonov V."/>
            <person name="Jurka J."/>
            <person name="Salamov A."/>
            <person name="Shapiro H."/>
            <person name="Schmutz J."/>
            <person name="Grimwood J."/>
            <person name="Lindquist E."/>
            <person name="Lucas S."/>
            <person name="Grigoriev I.V."/>
            <person name="Schmitt R."/>
            <person name="Kirk D."/>
            <person name="Rokhsar D.S."/>
        </authorList>
    </citation>
    <scope>NUCLEOTIDE SEQUENCE [LARGE SCALE GENOMIC DNA]</scope>
    <source>
        <strain evidence="2">f. Nagariensis / Eve</strain>
    </source>
</reference>
<dbReference type="GeneID" id="9626776"/>
<evidence type="ECO:0000313" key="2">
    <source>
        <dbReference type="Proteomes" id="UP000001058"/>
    </source>
</evidence>